<organism evidence="1 2">
    <name type="scientific">Colletotrichum asianum</name>
    <dbReference type="NCBI Taxonomy" id="702518"/>
    <lineage>
        <taxon>Eukaryota</taxon>
        <taxon>Fungi</taxon>
        <taxon>Dikarya</taxon>
        <taxon>Ascomycota</taxon>
        <taxon>Pezizomycotina</taxon>
        <taxon>Sordariomycetes</taxon>
        <taxon>Hypocreomycetidae</taxon>
        <taxon>Glomerellales</taxon>
        <taxon>Glomerellaceae</taxon>
        <taxon>Colletotrichum</taxon>
        <taxon>Colletotrichum gloeosporioides species complex</taxon>
    </lineage>
</organism>
<dbReference type="Proteomes" id="UP000434172">
    <property type="component" value="Unassembled WGS sequence"/>
</dbReference>
<protein>
    <submittedName>
        <fullName evidence="1">Ethanolamine utilization protein</fullName>
    </submittedName>
</protein>
<accession>A0A8H3W994</accession>
<keyword evidence="2" id="KW-1185">Reference proteome</keyword>
<name>A0A8H3W994_9PEZI</name>
<comment type="caution">
    <text evidence="1">The sequence shown here is derived from an EMBL/GenBank/DDBJ whole genome shotgun (WGS) entry which is preliminary data.</text>
</comment>
<dbReference type="EMBL" id="WOWK01000064">
    <property type="protein sequence ID" value="KAF0322140.1"/>
    <property type="molecule type" value="Genomic_DNA"/>
</dbReference>
<sequence>MGLCRLDDSEVPSGVRNIKCTESKTLIARPITIADLTTGKIHTPTTGDWSFGSRRDLV</sequence>
<evidence type="ECO:0000313" key="2">
    <source>
        <dbReference type="Proteomes" id="UP000434172"/>
    </source>
</evidence>
<dbReference type="OrthoDB" id="10302544at2759"/>
<gene>
    <name evidence="1" type="ORF">GQ607_010643</name>
</gene>
<reference evidence="1 2" key="1">
    <citation type="submission" date="2019-12" db="EMBL/GenBank/DDBJ databases">
        <title>A genome sequence resource for the geographically widespread anthracnose pathogen Colletotrichum asianum.</title>
        <authorList>
            <person name="Meng Y."/>
        </authorList>
    </citation>
    <scope>NUCLEOTIDE SEQUENCE [LARGE SCALE GENOMIC DNA]</scope>
    <source>
        <strain evidence="1 2">ICMP 18580</strain>
    </source>
</reference>
<evidence type="ECO:0000313" key="1">
    <source>
        <dbReference type="EMBL" id="KAF0322140.1"/>
    </source>
</evidence>
<dbReference type="AlphaFoldDB" id="A0A8H3W994"/>
<proteinExistence type="predicted"/>